<evidence type="ECO:0000313" key="1">
    <source>
        <dbReference type="EMBL" id="HAT1594992.1"/>
    </source>
</evidence>
<protein>
    <submittedName>
        <fullName evidence="1">Uncharacterized protein</fullName>
    </submittedName>
</protein>
<organism evidence="1 2">
    <name type="scientific">Legionella pneumophila</name>
    <dbReference type="NCBI Taxonomy" id="446"/>
    <lineage>
        <taxon>Bacteria</taxon>
        <taxon>Pseudomonadati</taxon>
        <taxon>Pseudomonadota</taxon>
        <taxon>Gammaproteobacteria</taxon>
        <taxon>Legionellales</taxon>
        <taxon>Legionellaceae</taxon>
        <taxon>Legionella</taxon>
    </lineage>
</organism>
<sequence length="59" mass="6485">MLVTKSTSVHIVDKTSLPAVIECHQALFGGVSINNVGTDKGYYSAANEKYLLQRIILYI</sequence>
<dbReference type="AlphaFoldDB" id="A0AAN5KNL1"/>
<reference evidence="1" key="1">
    <citation type="journal article" date="2018" name="Genome Biol.">
        <title>SKESA: strategic k-mer extension for scrupulous assemblies.</title>
        <authorList>
            <person name="Souvorov A."/>
            <person name="Agarwala R."/>
            <person name="Lipman D.J."/>
        </authorList>
    </citation>
    <scope>NUCLEOTIDE SEQUENCE</scope>
    <source>
        <strain evidence="1">D3612</strain>
    </source>
</reference>
<comment type="caution">
    <text evidence="1">The sequence shown here is derived from an EMBL/GenBank/DDBJ whole genome shotgun (WGS) entry which is preliminary data.</text>
</comment>
<proteinExistence type="predicted"/>
<accession>A0AAN5KNL1</accession>
<dbReference type="Proteomes" id="UP000861567">
    <property type="component" value="Unassembled WGS sequence"/>
</dbReference>
<dbReference type="EMBL" id="DACSEI010000001">
    <property type="protein sequence ID" value="HAT1594992.1"/>
    <property type="molecule type" value="Genomic_DNA"/>
</dbReference>
<evidence type="ECO:0000313" key="2">
    <source>
        <dbReference type="Proteomes" id="UP000861567"/>
    </source>
</evidence>
<name>A0AAN5KNL1_LEGPN</name>
<reference evidence="1" key="2">
    <citation type="submission" date="2020-11" db="EMBL/GenBank/DDBJ databases">
        <authorList>
            <consortium name="NCBI Pathogen Detection Project"/>
        </authorList>
    </citation>
    <scope>NUCLEOTIDE SEQUENCE</scope>
    <source>
        <strain evidence="1">D3612</strain>
    </source>
</reference>
<gene>
    <name evidence="1" type="ORF">I8Y58_000180</name>
</gene>